<evidence type="ECO:0000313" key="1">
    <source>
        <dbReference type="EMBL" id="MBR8642700.1"/>
    </source>
</evidence>
<name>A0A941FJH4_9ACTN</name>
<comment type="caution">
    <text evidence="1">The sequence shown here is derived from an EMBL/GenBank/DDBJ whole genome shotgun (WGS) entry which is preliminary data.</text>
</comment>
<gene>
    <name evidence="1" type="ORF">KEF29_33760</name>
</gene>
<organism evidence="1 2">
    <name type="scientific">Streptomyces tuirus</name>
    <dbReference type="NCBI Taxonomy" id="68278"/>
    <lineage>
        <taxon>Bacteria</taxon>
        <taxon>Bacillati</taxon>
        <taxon>Actinomycetota</taxon>
        <taxon>Actinomycetes</taxon>
        <taxon>Kitasatosporales</taxon>
        <taxon>Streptomycetaceae</taxon>
        <taxon>Streptomyces</taxon>
    </lineage>
</organism>
<keyword evidence="2" id="KW-1185">Reference proteome</keyword>
<accession>A0A941FJH4</accession>
<dbReference type="Proteomes" id="UP000682308">
    <property type="component" value="Unassembled WGS sequence"/>
</dbReference>
<evidence type="ECO:0000313" key="2">
    <source>
        <dbReference type="Proteomes" id="UP000682308"/>
    </source>
</evidence>
<protein>
    <submittedName>
        <fullName evidence="1">Uncharacterized protein</fullName>
    </submittedName>
</protein>
<proteinExistence type="predicted"/>
<sequence length="249" mass="27029">MSASENHRAILAAGGEAEHISPMFANANNPPSSVYFTVLSGGPDMSVAGWLHMSYEALESKEAMDIWDEFREELYEDPALNIRRGDMLRARKLAAGQGRPRFSSARRGPSRAEQLGYRRVLRRGLQVIARLPGTTVGTALGRSASAAATTGAVLSGLSDRHARDRSSALALIRTSAVTAWYELNPGPAPAAPSLVRGEPYASAEAGGLLEATEFVAYCAYQHYARSHHRRFLWEWLPELLPGATRPLGI</sequence>
<dbReference type="AlphaFoldDB" id="A0A941FJH4"/>
<reference evidence="1 2" key="1">
    <citation type="submission" date="2021-04" db="EMBL/GenBank/DDBJ databases">
        <title>Characterization of the biosynthetic gene cluster of new lipopeptides with antitumor activity in the genome of the marine Streptomyces PHM034.</title>
        <authorList>
            <person name="Ceniceros A."/>
            <person name="Canedo L."/>
            <person name="Mendez C."/>
            <person name="Olano C."/>
            <person name="Schleissner C."/>
            <person name="Cuevas C."/>
            <person name="De La Calle F."/>
            <person name="Salas J.A."/>
        </authorList>
    </citation>
    <scope>NUCLEOTIDE SEQUENCE [LARGE SCALE GENOMIC DNA]</scope>
    <source>
        <strain evidence="1 2">PHM034</strain>
    </source>
</reference>
<dbReference type="EMBL" id="JAGTPG010000002">
    <property type="protein sequence ID" value="MBR8642700.1"/>
    <property type="molecule type" value="Genomic_DNA"/>
</dbReference>